<feature type="region of interest" description="Disordered" evidence="1">
    <location>
        <begin position="91"/>
        <end position="115"/>
    </location>
</feature>
<dbReference type="SUPFAM" id="SSF47413">
    <property type="entry name" value="lambda repressor-like DNA-binding domains"/>
    <property type="match status" value="1"/>
</dbReference>
<dbReference type="CDD" id="cd00093">
    <property type="entry name" value="HTH_XRE"/>
    <property type="match status" value="1"/>
</dbReference>
<evidence type="ECO:0000259" key="2">
    <source>
        <dbReference type="PROSITE" id="PS50943"/>
    </source>
</evidence>
<protein>
    <submittedName>
        <fullName evidence="3">DNA-binding protein</fullName>
    </submittedName>
</protein>
<dbReference type="Gene3D" id="1.10.260.40">
    <property type="entry name" value="lambda repressor-like DNA-binding domains"/>
    <property type="match status" value="1"/>
</dbReference>
<dbReference type="Proteomes" id="UP000239181">
    <property type="component" value="Unassembled WGS sequence"/>
</dbReference>
<dbReference type="RefSeq" id="WP_105591773.1">
    <property type="nucleotide sequence ID" value="NZ_PDET01000003.1"/>
</dbReference>
<dbReference type="AlphaFoldDB" id="A0A2S9IEW4"/>
<comment type="caution">
    <text evidence="3">The sequence shown here is derived from an EMBL/GenBank/DDBJ whole genome shotgun (WGS) entry which is preliminary data.</text>
</comment>
<accession>A0A2S9IEW4</accession>
<name>A0A2S9IEW4_9GAMM</name>
<evidence type="ECO:0000313" key="3">
    <source>
        <dbReference type="EMBL" id="PRD16330.1"/>
    </source>
</evidence>
<sequence length="115" mass="12917">MSLKLYSESTLIAQLGQRLREHRLRRNLLQKELAEKAGISVSALKKLESDGKVTLENFMKVVFALRLEREMTGLFQLPAMSIAQVEALKAPTRQRAAKRRARPAAQDAGRNEGKS</sequence>
<evidence type="ECO:0000313" key="4">
    <source>
        <dbReference type="Proteomes" id="UP000239181"/>
    </source>
</evidence>
<reference evidence="3 4" key="1">
    <citation type="submission" date="2017-10" db="EMBL/GenBank/DDBJ databases">
        <title>Draft genome of two endophytic bacteria isolated from 'guarana' Paullinia cupana (Mart.) Ducke.</title>
        <authorList>
            <person name="Siqueira K.A."/>
            <person name="Liotti R.G."/>
            <person name="Mendes T.A."/>
            <person name="Soares M.A."/>
        </authorList>
    </citation>
    <scope>NUCLEOTIDE SEQUENCE [LARGE SCALE GENOMIC DNA]</scope>
    <source>
        <strain evidence="3 4">342</strain>
    </source>
</reference>
<dbReference type="InterPro" id="IPR001387">
    <property type="entry name" value="Cro/C1-type_HTH"/>
</dbReference>
<keyword evidence="3" id="KW-0238">DNA-binding</keyword>
<dbReference type="SMART" id="SM00530">
    <property type="entry name" value="HTH_XRE"/>
    <property type="match status" value="1"/>
</dbReference>
<gene>
    <name evidence="3" type="ORF">CQW29_05820</name>
</gene>
<dbReference type="InterPro" id="IPR010982">
    <property type="entry name" value="Lambda_DNA-bd_dom_sf"/>
</dbReference>
<proteinExistence type="predicted"/>
<dbReference type="Pfam" id="PF01381">
    <property type="entry name" value="HTH_3"/>
    <property type="match status" value="1"/>
</dbReference>
<dbReference type="GO" id="GO:0003677">
    <property type="term" value="F:DNA binding"/>
    <property type="evidence" value="ECO:0007669"/>
    <property type="project" value="UniProtKB-KW"/>
</dbReference>
<dbReference type="PROSITE" id="PS50943">
    <property type="entry name" value="HTH_CROC1"/>
    <property type="match status" value="1"/>
</dbReference>
<dbReference type="OrthoDB" id="6466408at2"/>
<evidence type="ECO:0000256" key="1">
    <source>
        <dbReference type="SAM" id="MobiDB-lite"/>
    </source>
</evidence>
<feature type="domain" description="HTH cro/C1-type" evidence="2">
    <location>
        <begin position="19"/>
        <end position="74"/>
    </location>
</feature>
<keyword evidence="4" id="KW-1185">Reference proteome</keyword>
<organism evidence="3 4">
    <name type="scientific">Pantoea coffeiphila</name>
    <dbReference type="NCBI Taxonomy" id="1465635"/>
    <lineage>
        <taxon>Bacteria</taxon>
        <taxon>Pseudomonadati</taxon>
        <taxon>Pseudomonadota</taxon>
        <taxon>Gammaproteobacteria</taxon>
        <taxon>Enterobacterales</taxon>
        <taxon>Erwiniaceae</taxon>
        <taxon>Pantoea</taxon>
    </lineage>
</organism>
<dbReference type="EMBL" id="PDET01000003">
    <property type="protein sequence ID" value="PRD16330.1"/>
    <property type="molecule type" value="Genomic_DNA"/>
</dbReference>